<name>A0A914ICZ4_GLORO</name>
<accession>A0A914ICZ4</accession>
<comment type="similarity">
    <text evidence="1">Belongs to the aldo/keto reductase family.</text>
</comment>
<protein>
    <submittedName>
        <fullName evidence="9">NADP-dependent oxidoreductase domain-containing protein</fullName>
    </submittedName>
</protein>
<dbReference type="InterPro" id="IPR036812">
    <property type="entry name" value="NAD(P)_OxRdtase_dom_sf"/>
</dbReference>
<feature type="site" description="Lowers pKa of active site Tyr" evidence="6">
    <location>
        <position position="90"/>
    </location>
</feature>
<dbReference type="Gene3D" id="3.20.20.100">
    <property type="entry name" value="NADP-dependent oxidoreductase domain"/>
    <property type="match status" value="1"/>
</dbReference>
<sequence length="305" mass="34350">MMQVANPSSSGGPLIKLNSGYLMPLVGLGTYKLSVDQELVNAAICAALQSGYRQFDTAKLYSNERELGDAFEKSLPKFGLRREDIFLCTKFWALPPDQASVKVPQLVEESLLNLKTSYLDLVLIHYPKPGPPQDENNADAEGNLASRRECWRALEKMPKDKVRSIGVSNYEVRHLEEMDGYASTMPAVNQVEFHPHFRRKDIKAYCDDRGIFFQSFASFARQNSELLNEPTVVELAQKHDTTPQNVLLSFATSQGVGVVPKSTNPQRIHANFECLQLKLSTDDIRKLCSIPERGNYIRNTPWLVL</sequence>
<feature type="binding site" evidence="5">
    <location>
        <position position="125"/>
    </location>
    <ligand>
        <name>substrate</name>
    </ligand>
</feature>
<dbReference type="FunFam" id="3.20.20.100:FF:000002">
    <property type="entry name" value="2,5-diketo-D-gluconic acid reductase A"/>
    <property type="match status" value="1"/>
</dbReference>
<evidence type="ECO:0000256" key="5">
    <source>
        <dbReference type="PIRSR" id="PIRSR000097-2"/>
    </source>
</evidence>
<evidence type="ECO:0000259" key="7">
    <source>
        <dbReference type="Pfam" id="PF00248"/>
    </source>
</evidence>
<feature type="domain" description="NADP-dependent oxidoreductase" evidence="7">
    <location>
        <begin position="27"/>
        <end position="289"/>
    </location>
</feature>
<keyword evidence="2" id="KW-0521">NADP</keyword>
<dbReference type="PANTHER" id="PTHR43827:SF3">
    <property type="entry name" value="NADP-DEPENDENT OXIDOREDUCTASE DOMAIN-CONTAINING PROTEIN"/>
    <property type="match status" value="1"/>
</dbReference>
<organism evidence="8 9">
    <name type="scientific">Globodera rostochiensis</name>
    <name type="common">Golden nematode worm</name>
    <name type="synonym">Heterodera rostochiensis</name>
    <dbReference type="NCBI Taxonomy" id="31243"/>
    <lineage>
        <taxon>Eukaryota</taxon>
        <taxon>Metazoa</taxon>
        <taxon>Ecdysozoa</taxon>
        <taxon>Nematoda</taxon>
        <taxon>Chromadorea</taxon>
        <taxon>Rhabditida</taxon>
        <taxon>Tylenchina</taxon>
        <taxon>Tylenchomorpha</taxon>
        <taxon>Tylenchoidea</taxon>
        <taxon>Heteroderidae</taxon>
        <taxon>Heteroderinae</taxon>
        <taxon>Globodera</taxon>
    </lineage>
</organism>
<evidence type="ECO:0000256" key="1">
    <source>
        <dbReference type="ARBA" id="ARBA00007905"/>
    </source>
</evidence>
<dbReference type="PRINTS" id="PR00069">
    <property type="entry name" value="ALDKETRDTASE"/>
</dbReference>
<dbReference type="WBParaSite" id="Gr19_v10_g8770.t1">
    <property type="protein sequence ID" value="Gr19_v10_g8770.t1"/>
    <property type="gene ID" value="Gr19_v10_g8770"/>
</dbReference>
<dbReference type="PANTHER" id="PTHR43827">
    <property type="entry name" value="2,5-DIKETO-D-GLUCONIC ACID REDUCTASE"/>
    <property type="match status" value="1"/>
</dbReference>
<evidence type="ECO:0000256" key="6">
    <source>
        <dbReference type="PIRSR" id="PIRSR000097-3"/>
    </source>
</evidence>
<dbReference type="GO" id="GO:0016616">
    <property type="term" value="F:oxidoreductase activity, acting on the CH-OH group of donors, NAD or NADP as acceptor"/>
    <property type="evidence" value="ECO:0007669"/>
    <property type="project" value="UniProtKB-ARBA"/>
</dbReference>
<dbReference type="Proteomes" id="UP000887572">
    <property type="component" value="Unplaced"/>
</dbReference>
<dbReference type="SUPFAM" id="SSF51430">
    <property type="entry name" value="NAD(P)-linked oxidoreductase"/>
    <property type="match status" value="1"/>
</dbReference>
<evidence type="ECO:0000256" key="2">
    <source>
        <dbReference type="ARBA" id="ARBA00022857"/>
    </source>
</evidence>
<feature type="active site" description="Proton donor" evidence="4">
    <location>
        <position position="61"/>
    </location>
</feature>
<evidence type="ECO:0000256" key="3">
    <source>
        <dbReference type="ARBA" id="ARBA00023002"/>
    </source>
</evidence>
<dbReference type="AlphaFoldDB" id="A0A914ICZ4"/>
<keyword evidence="8" id="KW-1185">Reference proteome</keyword>
<evidence type="ECO:0000313" key="8">
    <source>
        <dbReference type="Proteomes" id="UP000887572"/>
    </source>
</evidence>
<evidence type="ECO:0000313" key="9">
    <source>
        <dbReference type="WBParaSite" id="Gr19_v10_g8770.t1"/>
    </source>
</evidence>
<dbReference type="Pfam" id="PF00248">
    <property type="entry name" value="Aldo_ket_red"/>
    <property type="match status" value="1"/>
</dbReference>
<proteinExistence type="inferred from homology"/>
<dbReference type="PIRSF" id="PIRSF000097">
    <property type="entry name" value="AKR"/>
    <property type="match status" value="1"/>
</dbReference>
<reference evidence="9" key="1">
    <citation type="submission" date="2022-11" db="UniProtKB">
        <authorList>
            <consortium name="WormBaseParasite"/>
        </authorList>
    </citation>
    <scope>IDENTIFICATION</scope>
</reference>
<evidence type="ECO:0000256" key="4">
    <source>
        <dbReference type="PIRSR" id="PIRSR000097-1"/>
    </source>
</evidence>
<dbReference type="InterPro" id="IPR023210">
    <property type="entry name" value="NADP_OxRdtase_dom"/>
</dbReference>
<dbReference type="CDD" id="cd19071">
    <property type="entry name" value="AKR_AKR1-5-like"/>
    <property type="match status" value="1"/>
</dbReference>
<dbReference type="InterPro" id="IPR020471">
    <property type="entry name" value="AKR"/>
</dbReference>
<keyword evidence="3" id="KW-0560">Oxidoreductase</keyword>